<comment type="caution">
    <text evidence="8">The sequence shown here is derived from an EMBL/GenBank/DDBJ whole genome shotgun (WGS) entry which is preliminary data.</text>
</comment>
<dbReference type="InterPro" id="IPR016174">
    <property type="entry name" value="Di-haem_cyt_TM"/>
</dbReference>
<dbReference type="InterPro" id="IPR051817">
    <property type="entry name" value="FDH_cytochrome_b556_subunit"/>
</dbReference>
<feature type="transmembrane region" description="Helical" evidence="6">
    <location>
        <begin position="87"/>
        <end position="109"/>
    </location>
</feature>
<dbReference type="GO" id="GO:0022904">
    <property type="term" value="P:respiratory electron transport chain"/>
    <property type="evidence" value="ECO:0007669"/>
    <property type="project" value="InterPro"/>
</dbReference>
<evidence type="ECO:0000256" key="6">
    <source>
        <dbReference type="SAM" id="Phobius"/>
    </source>
</evidence>
<reference evidence="8 9" key="1">
    <citation type="journal article" date="2017" name="ISME J.">
        <title>Energy and carbon metabolisms in a deep terrestrial subsurface fluid microbial community.</title>
        <authorList>
            <person name="Momper L."/>
            <person name="Jungbluth S.P."/>
            <person name="Lee M.D."/>
            <person name="Amend J.P."/>
        </authorList>
    </citation>
    <scope>NUCLEOTIDE SEQUENCE [LARGE SCALE GENOMIC DNA]</scope>
    <source>
        <strain evidence="8">SURF_17</strain>
    </source>
</reference>
<evidence type="ECO:0000313" key="9">
    <source>
        <dbReference type="Proteomes" id="UP000285961"/>
    </source>
</evidence>
<dbReference type="AlphaFoldDB" id="A0A419EWT1"/>
<feature type="transmembrane region" description="Helical" evidence="6">
    <location>
        <begin position="156"/>
        <end position="177"/>
    </location>
</feature>
<evidence type="ECO:0000256" key="1">
    <source>
        <dbReference type="ARBA" id="ARBA00004651"/>
    </source>
</evidence>
<name>A0A419EWT1_9BACT</name>
<evidence type="ECO:0000313" key="8">
    <source>
        <dbReference type="EMBL" id="RJP69146.1"/>
    </source>
</evidence>
<dbReference type="SUPFAM" id="SSF81342">
    <property type="entry name" value="Transmembrane di-heme cytochromes"/>
    <property type="match status" value="1"/>
</dbReference>
<keyword evidence="5 6" id="KW-0472">Membrane</keyword>
<protein>
    <recommendedName>
        <fullName evidence="7">Cytochrome b561 bacterial/Ni-hydrogenase domain-containing protein</fullName>
    </recommendedName>
</protein>
<dbReference type="GO" id="GO:0009055">
    <property type="term" value="F:electron transfer activity"/>
    <property type="evidence" value="ECO:0007669"/>
    <property type="project" value="InterPro"/>
</dbReference>
<gene>
    <name evidence="8" type="ORF">C4532_11280</name>
</gene>
<dbReference type="GO" id="GO:0009061">
    <property type="term" value="P:anaerobic respiration"/>
    <property type="evidence" value="ECO:0007669"/>
    <property type="project" value="TreeGrafter"/>
</dbReference>
<dbReference type="InterPro" id="IPR011577">
    <property type="entry name" value="Cyt_b561_bac/Ni-Hgenase"/>
</dbReference>
<feature type="transmembrane region" description="Helical" evidence="6">
    <location>
        <begin position="48"/>
        <end position="67"/>
    </location>
</feature>
<organism evidence="8 9">
    <name type="scientific">Candidatus Abyssobacteria bacterium SURF_17</name>
    <dbReference type="NCBI Taxonomy" id="2093361"/>
    <lineage>
        <taxon>Bacteria</taxon>
        <taxon>Pseudomonadati</taxon>
        <taxon>Candidatus Hydrogenedentota</taxon>
        <taxon>Candidatus Abyssobacteria</taxon>
    </lineage>
</organism>
<dbReference type="Proteomes" id="UP000285961">
    <property type="component" value="Unassembled WGS sequence"/>
</dbReference>
<dbReference type="GO" id="GO:0036397">
    <property type="term" value="F:formate dehydrogenase (quinone) activity"/>
    <property type="evidence" value="ECO:0007669"/>
    <property type="project" value="TreeGrafter"/>
</dbReference>
<keyword evidence="4 6" id="KW-1133">Transmembrane helix</keyword>
<dbReference type="Pfam" id="PF01292">
    <property type="entry name" value="Ni_hydr_CYTB"/>
    <property type="match status" value="1"/>
</dbReference>
<proteinExistence type="predicted"/>
<comment type="subcellular location">
    <subcellularLocation>
        <location evidence="1">Cell membrane</location>
        <topology evidence="1">Multi-pass membrane protein</topology>
    </subcellularLocation>
</comment>
<evidence type="ECO:0000256" key="2">
    <source>
        <dbReference type="ARBA" id="ARBA00022475"/>
    </source>
</evidence>
<dbReference type="PANTHER" id="PTHR30074:SF6">
    <property type="entry name" value="FORMATE DEHYDROGENASE GAMMA SUBUNIT"/>
    <property type="match status" value="1"/>
</dbReference>
<sequence length="277" mass="32432">MIRDDDLELLAKAKEAGLLSPDEITDDELVPEDEEFIRLALAERIQHVILFTSFFTLVLTGIPLVFPDAPLLHKLFFFPESFWLRGIIHRVAGVTLMGVGIFQVVYVIMSPHGNRDFHKIIPNFQDAKDALNLFLCNLGLREERPRFGKFNFIEKFEYWALAWGIFIMAMTGLMLWFKEASIALFPIWVLDIVRIVHGFEAILAFLAIIIWHMYNVHLNPEVFPMSKVWITGKISKKEMMEHHPLEYKDILRERREKLEIERVKQLLEEVKQQRPSS</sequence>
<dbReference type="GO" id="GO:0015944">
    <property type="term" value="P:formate oxidation"/>
    <property type="evidence" value="ECO:0007669"/>
    <property type="project" value="TreeGrafter"/>
</dbReference>
<dbReference type="EMBL" id="QZKI01000085">
    <property type="protein sequence ID" value="RJP69146.1"/>
    <property type="molecule type" value="Genomic_DNA"/>
</dbReference>
<evidence type="ECO:0000256" key="4">
    <source>
        <dbReference type="ARBA" id="ARBA00022989"/>
    </source>
</evidence>
<feature type="domain" description="Cytochrome b561 bacterial/Ni-hydrogenase" evidence="7">
    <location>
        <begin position="41"/>
        <end position="216"/>
    </location>
</feature>
<dbReference type="GO" id="GO:0005886">
    <property type="term" value="C:plasma membrane"/>
    <property type="evidence" value="ECO:0007669"/>
    <property type="project" value="UniProtKB-SubCell"/>
</dbReference>
<keyword evidence="2" id="KW-1003">Cell membrane</keyword>
<evidence type="ECO:0000259" key="7">
    <source>
        <dbReference type="Pfam" id="PF01292"/>
    </source>
</evidence>
<feature type="transmembrane region" description="Helical" evidence="6">
    <location>
        <begin position="183"/>
        <end position="211"/>
    </location>
</feature>
<evidence type="ECO:0000256" key="5">
    <source>
        <dbReference type="ARBA" id="ARBA00023136"/>
    </source>
</evidence>
<keyword evidence="3 6" id="KW-0812">Transmembrane</keyword>
<dbReference type="Gene3D" id="1.20.950.20">
    <property type="entry name" value="Transmembrane di-heme cytochromes, Chain C"/>
    <property type="match status" value="1"/>
</dbReference>
<dbReference type="GO" id="GO:0009326">
    <property type="term" value="C:formate dehydrogenase complex"/>
    <property type="evidence" value="ECO:0007669"/>
    <property type="project" value="TreeGrafter"/>
</dbReference>
<dbReference type="PANTHER" id="PTHR30074">
    <property type="entry name" value="FORMATE DEHYDROGENASE, NITRATE-INDUCIBLE, CYTOCHROME B556 FDN SUBUNIT"/>
    <property type="match status" value="1"/>
</dbReference>
<evidence type="ECO:0000256" key="3">
    <source>
        <dbReference type="ARBA" id="ARBA00022692"/>
    </source>
</evidence>
<accession>A0A419EWT1</accession>